<feature type="transmembrane region" description="Helical" evidence="6">
    <location>
        <begin position="160"/>
        <end position="179"/>
    </location>
</feature>
<feature type="transmembrane region" description="Helical" evidence="6">
    <location>
        <begin position="74"/>
        <end position="94"/>
    </location>
</feature>
<dbReference type="Pfam" id="PF01810">
    <property type="entry name" value="LysE"/>
    <property type="match status" value="1"/>
</dbReference>
<evidence type="ECO:0000256" key="5">
    <source>
        <dbReference type="ARBA" id="ARBA00023136"/>
    </source>
</evidence>
<keyword evidence="3 6" id="KW-0812">Transmembrane</keyword>
<gene>
    <name evidence="7" type="ORF">GCM10007891_23480</name>
</gene>
<keyword evidence="4 6" id="KW-1133">Transmembrane helix</keyword>
<comment type="subcellular location">
    <subcellularLocation>
        <location evidence="1">Cell membrane</location>
        <topology evidence="1">Multi-pass membrane protein</topology>
    </subcellularLocation>
</comment>
<evidence type="ECO:0000256" key="6">
    <source>
        <dbReference type="SAM" id="Phobius"/>
    </source>
</evidence>
<reference evidence="7" key="1">
    <citation type="journal article" date="2014" name="Int. J. Syst. Evol. Microbiol.">
        <title>Complete genome of a new Firmicutes species belonging to the dominant human colonic microbiota ('Ruminococcus bicirculans') reveals two chromosomes and a selective capacity to utilize plant glucans.</title>
        <authorList>
            <consortium name="NISC Comparative Sequencing Program"/>
            <person name="Wegmann U."/>
            <person name="Louis P."/>
            <person name="Goesmann A."/>
            <person name="Henrissat B."/>
            <person name="Duncan S.H."/>
            <person name="Flint H.J."/>
        </authorList>
    </citation>
    <scope>NUCLEOTIDE SEQUENCE</scope>
    <source>
        <strain evidence="7">NBRC 102424</strain>
    </source>
</reference>
<evidence type="ECO:0000256" key="3">
    <source>
        <dbReference type="ARBA" id="ARBA00022692"/>
    </source>
</evidence>
<name>A0ABQ5TWX5_9GAMM</name>
<keyword evidence="2" id="KW-1003">Cell membrane</keyword>
<reference evidence="7" key="2">
    <citation type="submission" date="2023-01" db="EMBL/GenBank/DDBJ databases">
        <title>Draft genome sequence of Methylophaga thalassica strain NBRC 102424.</title>
        <authorList>
            <person name="Sun Q."/>
            <person name="Mori K."/>
        </authorList>
    </citation>
    <scope>NUCLEOTIDE SEQUENCE</scope>
    <source>
        <strain evidence="7">NBRC 102424</strain>
    </source>
</reference>
<evidence type="ECO:0000256" key="4">
    <source>
        <dbReference type="ARBA" id="ARBA00022989"/>
    </source>
</evidence>
<dbReference type="Proteomes" id="UP001161423">
    <property type="component" value="Unassembled WGS sequence"/>
</dbReference>
<dbReference type="PANTHER" id="PTHR30086">
    <property type="entry name" value="ARGININE EXPORTER PROTEIN ARGO"/>
    <property type="match status" value="1"/>
</dbReference>
<dbReference type="RefSeq" id="WP_284723445.1">
    <property type="nucleotide sequence ID" value="NZ_BSND01000006.1"/>
</dbReference>
<keyword evidence="8" id="KW-1185">Reference proteome</keyword>
<evidence type="ECO:0000256" key="2">
    <source>
        <dbReference type="ARBA" id="ARBA00022475"/>
    </source>
</evidence>
<sequence length="218" mass="23727">MDFGLVSIFFAVAVAHFLALLSPGPDFVLVVKSAMKGHRKNAIGVALGIATANAVYIGLCLVGVGAILAASVSLMMALKIIGGLFLLYLAFHVLKAPKSDYRELTISSANNTELVKISFIKQCITGFMSGILNPKNLLFYLSLFTVALTPEVSLEFKILLGVWMTLIVFCWDVAIIYLLSKQTVRNKFTRLSFYIDKATGVILGTIGFNIVKSVLIRQ</sequence>
<dbReference type="PANTHER" id="PTHR30086:SF17">
    <property type="entry name" value="LYSE FAMILY TRANSLOCATOR"/>
    <property type="match status" value="1"/>
</dbReference>
<evidence type="ECO:0000313" key="8">
    <source>
        <dbReference type="Proteomes" id="UP001161423"/>
    </source>
</evidence>
<proteinExistence type="predicted"/>
<accession>A0ABQ5TWX5</accession>
<feature type="transmembrane region" description="Helical" evidence="6">
    <location>
        <begin position="137"/>
        <end position="154"/>
    </location>
</feature>
<evidence type="ECO:0000256" key="1">
    <source>
        <dbReference type="ARBA" id="ARBA00004651"/>
    </source>
</evidence>
<protein>
    <submittedName>
        <fullName evidence="7">Threonine transporter RhtB</fullName>
    </submittedName>
</protein>
<comment type="caution">
    <text evidence="7">The sequence shown here is derived from an EMBL/GenBank/DDBJ whole genome shotgun (WGS) entry which is preliminary data.</text>
</comment>
<keyword evidence="5 6" id="KW-0472">Membrane</keyword>
<dbReference type="EMBL" id="BSND01000006">
    <property type="protein sequence ID" value="GLQ00495.1"/>
    <property type="molecule type" value="Genomic_DNA"/>
</dbReference>
<dbReference type="InterPro" id="IPR001123">
    <property type="entry name" value="LeuE-type"/>
</dbReference>
<feature type="transmembrane region" description="Helical" evidence="6">
    <location>
        <begin position="43"/>
        <end position="68"/>
    </location>
</feature>
<organism evidence="7 8">
    <name type="scientific">Methylophaga thalassica</name>
    <dbReference type="NCBI Taxonomy" id="40223"/>
    <lineage>
        <taxon>Bacteria</taxon>
        <taxon>Pseudomonadati</taxon>
        <taxon>Pseudomonadota</taxon>
        <taxon>Gammaproteobacteria</taxon>
        <taxon>Thiotrichales</taxon>
        <taxon>Piscirickettsiaceae</taxon>
        <taxon>Methylophaga</taxon>
    </lineage>
</organism>
<evidence type="ECO:0000313" key="7">
    <source>
        <dbReference type="EMBL" id="GLQ00495.1"/>
    </source>
</evidence>
<feature type="transmembrane region" description="Helical" evidence="6">
    <location>
        <begin position="6"/>
        <end position="31"/>
    </location>
</feature>